<proteinExistence type="predicted"/>
<evidence type="ECO:0000313" key="4">
    <source>
        <dbReference type="Proteomes" id="UP000182235"/>
    </source>
</evidence>
<dbReference type="InterPro" id="IPR029052">
    <property type="entry name" value="Metallo-depent_PP-like"/>
</dbReference>
<dbReference type="InterPro" id="IPR004843">
    <property type="entry name" value="Calcineurin-like_PHP"/>
</dbReference>
<evidence type="ECO:0000256" key="1">
    <source>
        <dbReference type="SAM" id="MobiDB-lite"/>
    </source>
</evidence>
<dbReference type="PANTHER" id="PTHR12905:SF16">
    <property type="entry name" value="SER_THR PROTEIN PHOSPHATASE FAMILY PROTEIN (AFU_ORTHOLOGUE AFUA_1G06000)"/>
    <property type="match status" value="1"/>
</dbReference>
<dbReference type="CDD" id="cd07379">
    <property type="entry name" value="MPP_239FB"/>
    <property type="match status" value="1"/>
</dbReference>
<feature type="region of interest" description="Disordered" evidence="1">
    <location>
        <begin position="253"/>
        <end position="280"/>
    </location>
</feature>
<dbReference type="InterPro" id="IPR051693">
    <property type="entry name" value="UPF0046_metallophosphoest"/>
</dbReference>
<dbReference type="EMBL" id="LGRN01000010">
    <property type="protein sequence ID" value="OJD19409.1"/>
    <property type="molecule type" value="Genomic_DNA"/>
</dbReference>
<dbReference type="Proteomes" id="UP000182235">
    <property type="component" value="Unassembled WGS sequence"/>
</dbReference>
<protein>
    <recommendedName>
        <fullName evidence="2">Calcineurin-like phosphoesterase domain-containing protein</fullName>
    </recommendedName>
</protein>
<name>A0A1J9PSL0_9EURO</name>
<dbReference type="GO" id="GO:0016787">
    <property type="term" value="F:hydrolase activity"/>
    <property type="evidence" value="ECO:0007669"/>
    <property type="project" value="InterPro"/>
</dbReference>
<organism evidence="3 4">
    <name type="scientific">Emergomyces pasteurianus Ep9510</name>
    <dbReference type="NCBI Taxonomy" id="1447872"/>
    <lineage>
        <taxon>Eukaryota</taxon>
        <taxon>Fungi</taxon>
        <taxon>Dikarya</taxon>
        <taxon>Ascomycota</taxon>
        <taxon>Pezizomycotina</taxon>
        <taxon>Eurotiomycetes</taxon>
        <taxon>Eurotiomycetidae</taxon>
        <taxon>Onygenales</taxon>
        <taxon>Ajellomycetaceae</taxon>
        <taxon>Emergomyces</taxon>
    </lineage>
</organism>
<sequence>MVRTRIVCVSDTHGYGPQDGAFKLPKGDVLIHAGDLSNQGTMCELRKTVEWIESADFEVKIVIAGNHDITLDSNFYGQHGQSFHNQRPESTDECQALFNHSSIIYLNHESAVIRLSKREGPRSVFKIFGSPHVPFCGKWAFGYSSEEAPDIWAQIPPDTDIVLTHTPPRSHCDRNRHGSLGCEHLRQALWRVRPKLAICGHVHEGRGYDRVLWGVAPRSEKFKELSSVRGELPPFGSKKLCLVDLTGRTQPRLQNDGSLGSLLPTASVTDESPGAQNNMVTTGRNETCIVNASIMATNWPHRGGKKFNSPLVVDLDLPADR</sequence>
<accession>A0A1J9PSL0</accession>
<feature type="domain" description="Calcineurin-like phosphoesterase" evidence="2">
    <location>
        <begin position="5"/>
        <end position="204"/>
    </location>
</feature>
<evidence type="ECO:0000259" key="2">
    <source>
        <dbReference type="Pfam" id="PF00149"/>
    </source>
</evidence>
<dbReference type="VEuPathDB" id="FungiDB:AJ78_00582"/>
<dbReference type="PANTHER" id="PTHR12905">
    <property type="entry name" value="METALLOPHOSPHOESTERASE"/>
    <property type="match status" value="1"/>
</dbReference>
<evidence type="ECO:0000313" key="3">
    <source>
        <dbReference type="EMBL" id="OJD19409.1"/>
    </source>
</evidence>
<reference evidence="3 4" key="1">
    <citation type="submission" date="2015-07" db="EMBL/GenBank/DDBJ databases">
        <title>Emmonsia species relationships and genome sequence.</title>
        <authorList>
            <consortium name="The Broad Institute Genomics Platform"/>
            <person name="Cuomo C.A."/>
            <person name="Munoz J.F."/>
            <person name="Imamovic A."/>
            <person name="Priest M.E."/>
            <person name="Young S."/>
            <person name="Clay O.K."/>
            <person name="McEwen J.G."/>
        </authorList>
    </citation>
    <scope>NUCLEOTIDE SEQUENCE [LARGE SCALE GENOMIC DNA]</scope>
    <source>
        <strain evidence="3 4">UAMH 9510</strain>
    </source>
</reference>
<comment type="caution">
    <text evidence="3">The sequence shown here is derived from an EMBL/GenBank/DDBJ whole genome shotgun (WGS) entry which is preliminary data.</text>
</comment>
<gene>
    <name evidence="3" type="ORF">AJ78_00582</name>
</gene>
<dbReference type="AlphaFoldDB" id="A0A1J9PSL0"/>
<keyword evidence="4" id="KW-1185">Reference proteome</keyword>
<dbReference type="Gene3D" id="3.60.21.10">
    <property type="match status" value="1"/>
</dbReference>
<dbReference type="Pfam" id="PF00149">
    <property type="entry name" value="Metallophos"/>
    <property type="match status" value="1"/>
</dbReference>
<dbReference type="OrthoDB" id="630188at2759"/>
<dbReference type="SUPFAM" id="SSF56300">
    <property type="entry name" value="Metallo-dependent phosphatases"/>
    <property type="match status" value="1"/>
</dbReference>